<organism evidence="5 6">
    <name type="scientific">Thauera mechernichensis</name>
    <dbReference type="NCBI Taxonomy" id="82788"/>
    <lineage>
        <taxon>Bacteria</taxon>
        <taxon>Pseudomonadati</taxon>
        <taxon>Pseudomonadota</taxon>
        <taxon>Betaproteobacteria</taxon>
        <taxon>Rhodocyclales</taxon>
        <taxon>Zoogloeaceae</taxon>
        <taxon>Thauera</taxon>
    </lineage>
</organism>
<comment type="caution">
    <text evidence="5">The sequence shown here is derived from an EMBL/GenBank/DDBJ whole genome shotgun (WGS) entry which is preliminary data.</text>
</comment>
<comment type="function">
    <text evidence="4">Functions as a PqqA binding protein and presents PqqA to PqqE, in the pyrroloquinoline quinone (PQQ) biosynthetic pathway.</text>
</comment>
<accession>A0ABW3WK07</accession>
<dbReference type="HAMAP" id="MF_00655">
    <property type="entry name" value="PQQ_syn_PqqD"/>
    <property type="match status" value="1"/>
</dbReference>
<proteinExistence type="inferred from homology"/>
<dbReference type="Proteomes" id="UP001597158">
    <property type="component" value="Unassembled WGS sequence"/>
</dbReference>
<comment type="subunit">
    <text evidence="2 4">Monomer. Interacts with PqqE.</text>
</comment>
<dbReference type="InterPro" id="IPR008792">
    <property type="entry name" value="PQQD"/>
</dbReference>
<name>A0ABW3WK07_9RHOO</name>
<keyword evidence="3 4" id="KW-0884">PQQ biosynthesis</keyword>
<dbReference type="NCBIfam" id="NF002535">
    <property type="entry name" value="PRK02079.1"/>
    <property type="match status" value="1"/>
</dbReference>
<dbReference type="Gene3D" id="1.10.10.1150">
    <property type="entry name" value="Coenzyme PQQ synthesis protein D (PqqD)"/>
    <property type="match status" value="1"/>
</dbReference>
<comment type="similarity">
    <text evidence="4">Belongs to the PqqD family.</text>
</comment>
<keyword evidence="6" id="KW-1185">Reference proteome</keyword>
<evidence type="ECO:0000256" key="1">
    <source>
        <dbReference type="ARBA" id="ARBA00004886"/>
    </source>
</evidence>
<evidence type="ECO:0000256" key="4">
    <source>
        <dbReference type="HAMAP-Rule" id="MF_00655"/>
    </source>
</evidence>
<sequence length="93" mass="10307">MSDTSAIGATATPRVSKRFRLQWEEAQQAWVLLYPEGMVKLNQSAGEILRRCDGVRSVAEVVADLQQAFATAGLEADVVAFLELARKQQWIDV</sequence>
<dbReference type="InterPro" id="IPR041881">
    <property type="entry name" value="PqqD_sf"/>
</dbReference>
<evidence type="ECO:0000313" key="6">
    <source>
        <dbReference type="Proteomes" id="UP001597158"/>
    </source>
</evidence>
<gene>
    <name evidence="4 5" type="primary">pqqD</name>
    <name evidence="5" type="ORF">ACFQ4M_19185</name>
</gene>
<comment type="pathway">
    <text evidence="1 4">Cofactor biosynthesis; pyrroloquinoline quinone biosynthesis.</text>
</comment>
<protein>
    <recommendedName>
        <fullName evidence="4">PqqA binding protein</fullName>
    </recommendedName>
    <alternativeName>
        <fullName evidence="4">Coenzyme PQQ synthesis protein D</fullName>
    </alternativeName>
    <alternativeName>
        <fullName evidence="4">Pyrroloquinoline quinone biosynthesis protein D</fullName>
    </alternativeName>
</protein>
<dbReference type="InterPro" id="IPR022479">
    <property type="entry name" value="PqqD_bac"/>
</dbReference>
<evidence type="ECO:0000256" key="3">
    <source>
        <dbReference type="ARBA" id="ARBA00022905"/>
    </source>
</evidence>
<dbReference type="Pfam" id="PF05402">
    <property type="entry name" value="PqqD"/>
    <property type="match status" value="1"/>
</dbReference>
<evidence type="ECO:0000256" key="2">
    <source>
        <dbReference type="ARBA" id="ARBA00011741"/>
    </source>
</evidence>
<reference evidence="6" key="1">
    <citation type="journal article" date="2019" name="Int. J. Syst. Evol. Microbiol.">
        <title>The Global Catalogue of Microorganisms (GCM) 10K type strain sequencing project: providing services to taxonomists for standard genome sequencing and annotation.</title>
        <authorList>
            <consortium name="The Broad Institute Genomics Platform"/>
            <consortium name="The Broad Institute Genome Sequencing Center for Infectious Disease"/>
            <person name="Wu L."/>
            <person name="Ma J."/>
        </authorList>
    </citation>
    <scope>NUCLEOTIDE SEQUENCE [LARGE SCALE GENOMIC DNA]</scope>
    <source>
        <strain evidence="6">CCUG 48884</strain>
    </source>
</reference>
<dbReference type="NCBIfam" id="TIGR03859">
    <property type="entry name" value="PQQ_PqqD"/>
    <property type="match status" value="1"/>
</dbReference>
<dbReference type="EMBL" id="JBHTMC010000036">
    <property type="protein sequence ID" value="MFD1265705.1"/>
    <property type="molecule type" value="Genomic_DNA"/>
</dbReference>
<dbReference type="RefSeq" id="WP_277835035.1">
    <property type="nucleotide sequence ID" value="NZ_JARQZE010000019.1"/>
</dbReference>
<evidence type="ECO:0000313" key="5">
    <source>
        <dbReference type="EMBL" id="MFD1265705.1"/>
    </source>
</evidence>